<dbReference type="Gene3D" id="3.40.50.1760">
    <property type="entry name" value="Glutathione synthase, substrate-binding domain superfamily, eukaryotic"/>
    <property type="match status" value="1"/>
</dbReference>
<sequence>MNNVEIAVTDSVEWAFAHSLVFKQSNASSLHCPFTLTPSSIDKVRFEGLQQAAGLFGQLLHAISKDDDFIQQAIAPIADTDPLFSALLTLHNKLSLTQSRRATPLLIMRTDFMDDQQLGPKLIEFNGIAAGMGPFGQRASELHRYIAAQHADLFQTYVEHHHSQNQPGTQIQPEFIANDAIEKLADGIAKSARMIKQKHNDAGKPTFVMVVQAHEDNVYDQRLLEYALHAKGIRTLRKTFTELHGQLSTGDNHRLLLNNEPIDVVYLRAGYQQCDYYDKTIIEKYCCRTLMSVRMMLEQHDIAMNATIAQQLASSKRVQMLLSNLPAQALMKFGLTEQEAFTIKPFFGEMLPLHADSIAHLMTTGLDNWVLKNQGEGGGHCVFGEDIVTKLRTLDEAEYESWSLMRKIVPLPRSHPTMIIRNGEASMIGDMISEIGIFTVNIDGVAIDDAVAGYLVRSKPANVMEGGVHSGQGAVDSLVYR</sequence>
<dbReference type="InterPro" id="IPR005615">
    <property type="entry name" value="Glutathione_synthase"/>
</dbReference>
<dbReference type="InterPro" id="IPR014042">
    <property type="entry name" value="Glutathione_synthase_a-hlx"/>
</dbReference>
<evidence type="ECO:0000256" key="7">
    <source>
        <dbReference type="ARBA" id="ARBA00022723"/>
    </source>
</evidence>
<proteinExistence type="inferred from homology"/>
<evidence type="ECO:0000256" key="3">
    <source>
        <dbReference type="ARBA" id="ARBA00010385"/>
    </source>
</evidence>
<gene>
    <name evidence="12" type="ORF">MORIYA_2009</name>
</gene>
<organism evidence="12 13">
    <name type="scientific">Moritella yayanosii</name>
    <dbReference type="NCBI Taxonomy" id="69539"/>
    <lineage>
        <taxon>Bacteria</taxon>
        <taxon>Pseudomonadati</taxon>
        <taxon>Pseudomonadota</taxon>
        <taxon>Gammaproteobacteria</taxon>
        <taxon>Alteromonadales</taxon>
        <taxon>Moritellaceae</taxon>
        <taxon>Moritella</taxon>
    </lineage>
</organism>
<dbReference type="AlphaFoldDB" id="A0A330LNA8"/>
<dbReference type="PIRSF" id="PIRSF001558">
    <property type="entry name" value="GSHase"/>
    <property type="match status" value="1"/>
</dbReference>
<dbReference type="OrthoDB" id="5590030at2"/>
<evidence type="ECO:0000256" key="2">
    <source>
        <dbReference type="ARBA" id="ARBA00004965"/>
    </source>
</evidence>
<keyword evidence="8" id="KW-0547">Nucleotide-binding</keyword>
<accession>A0A330LNA8</accession>
<dbReference type="Gene3D" id="1.10.1080.10">
    <property type="entry name" value="Glutathione Synthetase, Chain A, domain 3"/>
    <property type="match status" value="1"/>
</dbReference>
<dbReference type="Pfam" id="PF03917">
    <property type="entry name" value="GSH_synth_ATP"/>
    <property type="match status" value="1"/>
</dbReference>
<dbReference type="GO" id="GO:0005524">
    <property type="term" value="F:ATP binding"/>
    <property type="evidence" value="ECO:0007669"/>
    <property type="project" value="UniProtKB-KW"/>
</dbReference>
<feature type="domain" description="Glutathione synthase substrate-binding" evidence="11">
    <location>
        <begin position="206"/>
        <end position="313"/>
    </location>
</feature>
<evidence type="ECO:0000256" key="9">
    <source>
        <dbReference type="ARBA" id="ARBA00022840"/>
    </source>
</evidence>
<keyword evidence="13" id="KW-1185">Reference proteome</keyword>
<keyword evidence="10" id="KW-0460">Magnesium</keyword>
<dbReference type="Gene3D" id="3.30.470.20">
    <property type="entry name" value="ATP-grasp fold, B domain"/>
    <property type="match status" value="1"/>
</dbReference>
<dbReference type="EC" id="6.3.2.3" evidence="4"/>
<evidence type="ECO:0000256" key="6">
    <source>
        <dbReference type="ARBA" id="ARBA00022684"/>
    </source>
</evidence>
<keyword evidence="6" id="KW-0317">Glutathione biosynthesis</keyword>
<keyword evidence="7" id="KW-0479">Metal-binding</keyword>
<evidence type="ECO:0000313" key="12">
    <source>
        <dbReference type="EMBL" id="SQD78487.1"/>
    </source>
</evidence>
<evidence type="ECO:0000256" key="5">
    <source>
        <dbReference type="ARBA" id="ARBA00022598"/>
    </source>
</evidence>
<keyword evidence="9" id="KW-0067">ATP-binding</keyword>
<name>A0A330LNA8_9GAMM</name>
<evidence type="ECO:0000256" key="10">
    <source>
        <dbReference type="ARBA" id="ARBA00022842"/>
    </source>
</evidence>
<dbReference type="RefSeq" id="WP_112714628.1">
    <property type="nucleotide sequence ID" value="NZ_LS483250.1"/>
</dbReference>
<comment type="pathway">
    <text evidence="2">Sulfur metabolism; glutathione biosynthesis; glutathione from L-cysteine and L-glutamate: step 2/2.</text>
</comment>
<dbReference type="InterPro" id="IPR014049">
    <property type="entry name" value="Glutathione_synthase_N_euk"/>
</dbReference>
<comment type="similarity">
    <text evidence="3">Belongs to the eukaryotic GSH synthase family.</text>
</comment>
<dbReference type="PANTHER" id="PTHR11130:SF0">
    <property type="entry name" value="GLUTATHIONE SYNTHETASE"/>
    <property type="match status" value="1"/>
</dbReference>
<dbReference type="InterPro" id="IPR014709">
    <property type="entry name" value="Glutathione_synthase_C_euk"/>
</dbReference>
<evidence type="ECO:0000256" key="8">
    <source>
        <dbReference type="ARBA" id="ARBA00022741"/>
    </source>
</evidence>
<dbReference type="GO" id="GO:0043295">
    <property type="term" value="F:glutathione binding"/>
    <property type="evidence" value="ECO:0007669"/>
    <property type="project" value="TreeGrafter"/>
</dbReference>
<evidence type="ECO:0000259" key="11">
    <source>
        <dbReference type="Pfam" id="PF03199"/>
    </source>
</evidence>
<reference evidence="13" key="1">
    <citation type="submission" date="2018-05" db="EMBL/GenBank/DDBJ databases">
        <authorList>
            <person name="Cea G.-C."/>
            <person name="William W."/>
        </authorList>
    </citation>
    <scope>NUCLEOTIDE SEQUENCE [LARGE SCALE GENOMIC DNA]</scope>
    <source>
        <strain evidence="13">DB21MT 5</strain>
    </source>
</reference>
<keyword evidence="5" id="KW-0436">Ligase</keyword>
<dbReference type="SUPFAM" id="SSF56059">
    <property type="entry name" value="Glutathione synthetase ATP-binding domain-like"/>
    <property type="match status" value="1"/>
</dbReference>
<dbReference type="InterPro" id="IPR004887">
    <property type="entry name" value="GSH_synth_subst-bd"/>
</dbReference>
<dbReference type="Proteomes" id="UP000250163">
    <property type="component" value="Chromosome MORIYA"/>
</dbReference>
<dbReference type="GO" id="GO:0005829">
    <property type="term" value="C:cytosol"/>
    <property type="evidence" value="ECO:0007669"/>
    <property type="project" value="TreeGrafter"/>
</dbReference>
<dbReference type="GO" id="GO:0046872">
    <property type="term" value="F:metal ion binding"/>
    <property type="evidence" value="ECO:0007669"/>
    <property type="project" value="UniProtKB-KW"/>
</dbReference>
<dbReference type="PANTHER" id="PTHR11130">
    <property type="entry name" value="GLUTATHIONE SYNTHETASE"/>
    <property type="match status" value="1"/>
</dbReference>
<protein>
    <recommendedName>
        <fullName evidence="4">glutathione synthase</fullName>
        <ecNumber evidence="4">6.3.2.3</ecNumber>
    </recommendedName>
</protein>
<dbReference type="KEGG" id="mya:MORIYA_2009"/>
<comment type="cofactor">
    <cofactor evidence="1">
        <name>Mg(2+)</name>
        <dbReference type="ChEBI" id="CHEBI:18420"/>
    </cofactor>
</comment>
<evidence type="ECO:0000256" key="4">
    <source>
        <dbReference type="ARBA" id="ARBA00012214"/>
    </source>
</evidence>
<dbReference type="UniPathway" id="UPA00142">
    <property type="reaction ID" value="UER00210"/>
</dbReference>
<dbReference type="InterPro" id="IPR016185">
    <property type="entry name" value="PreATP-grasp_dom_sf"/>
</dbReference>
<evidence type="ECO:0000256" key="1">
    <source>
        <dbReference type="ARBA" id="ARBA00001946"/>
    </source>
</evidence>
<evidence type="ECO:0000313" key="13">
    <source>
        <dbReference type="Proteomes" id="UP000250163"/>
    </source>
</evidence>
<dbReference type="Gene3D" id="3.30.1490.80">
    <property type="match status" value="1"/>
</dbReference>
<dbReference type="InterPro" id="IPR037013">
    <property type="entry name" value="GSH-S_sub-bd_sf"/>
</dbReference>
<dbReference type="EMBL" id="LS483250">
    <property type="protein sequence ID" value="SQD78487.1"/>
    <property type="molecule type" value="Genomic_DNA"/>
</dbReference>
<dbReference type="GO" id="GO:0004363">
    <property type="term" value="F:glutathione synthase activity"/>
    <property type="evidence" value="ECO:0007669"/>
    <property type="project" value="UniProtKB-EC"/>
</dbReference>
<dbReference type="SUPFAM" id="SSF52440">
    <property type="entry name" value="PreATP-grasp domain"/>
    <property type="match status" value="1"/>
</dbReference>
<dbReference type="Gene3D" id="3.30.1490.50">
    <property type="match status" value="1"/>
</dbReference>
<dbReference type="Pfam" id="PF03199">
    <property type="entry name" value="GSH_synthase"/>
    <property type="match status" value="1"/>
</dbReference>